<dbReference type="EMBL" id="CM044707">
    <property type="protein sequence ID" value="KAI5653944.1"/>
    <property type="molecule type" value="Genomic_DNA"/>
</dbReference>
<dbReference type="Proteomes" id="UP001060085">
    <property type="component" value="Linkage Group LG07"/>
</dbReference>
<evidence type="ECO:0000313" key="1">
    <source>
        <dbReference type="EMBL" id="KAI5653944.1"/>
    </source>
</evidence>
<gene>
    <name evidence="1" type="ORF">M9H77_31131</name>
</gene>
<proteinExistence type="predicted"/>
<name>A0ACC0A021_CATRO</name>
<comment type="caution">
    <text evidence="1">The sequence shown here is derived from an EMBL/GenBank/DDBJ whole genome shotgun (WGS) entry which is preliminary data.</text>
</comment>
<protein>
    <submittedName>
        <fullName evidence="1">Uncharacterized protein</fullName>
    </submittedName>
</protein>
<evidence type="ECO:0000313" key="2">
    <source>
        <dbReference type="Proteomes" id="UP001060085"/>
    </source>
</evidence>
<keyword evidence="2" id="KW-1185">Reference proteome</keyword>
<reference evidence="2" key="1">
    <citation type="journal article" date="2023" name="Nat. Plants">
        <title>Single-cell RNA sequencing provides a high-resolution roadmap for understanding the multicellular compartmentation of specialized metabolism.</title>
        <authorList>
            <person name="Sun S."/>
            <person name="Shen X."/>
            <person name="Li Y."/>
            <person name="Li Y."/>
            <person name="Wang S."/>
            <person name="Li R."/>
            <person name="Zhang H."/>
            <person name="Shen G."/>
            <person name="Guo B."/>
            <person name="Wei J."/>
            <person name="Xu J."/>
            <person name="St-Pierre B."/>
            <person name="Chen S."/>
            <person name="Sun C."/>
        </authorList>
    </citation>
    <scope>NUCLEOTIDE SEQUENCE [LARGE SCALE GENOMIC DNA]</scope>
</reference>
<sequence>MGAYKDEILCDVVPMQACHLLMGRPWQFDRKSLHNGEKNTYSFVKDGRTFTMNPLTPQQVIEDYKDIFPNEMPGDLPPIRRIEHQINFVPGEALPNRLAHRSPPEDTKELKGQVEDLISNGYMVGICLKFGASIWSLNLRLKYGVSFWV</sequence>
<organism evidence="1 2">
    <name type="scientific">Catharanthus roseus</name>
    <name type="common">Madagascar periwinkle</name>
    <name type="synonym">Vinca rosea</name>
    <dbReference type="NCBI Taxonomy" id="4058"/>
    <lineage>
        <taxon>Eukaryota</taxon>
        <taxon>Viridiplantae</taxon>
        <taxon>Streptophyta</taxon>
        <taxon>Embryophyta</taxon>
        <taxon>Tracheophyta</taxon>
        <taxon>Spermatophyta</taxon>
        <taxon>Magnoliopsida</taxon>
        <taxon>eudicotyledons</taxon>
        <taxon>Gunneridae</taxon>
        <taxon>Pentapetalae</taxon>
        <taxon>asterids</taxon>
        <taxon>lamiids</taxon>
        <taxon>Gentianales</taxon>
        <taxon>Apocynaceae</taxon>
        <taxon>Rauvolfioideae</taxon>
        <taxon>Vinceae</taxon>
        <taxon>Catharanthinae</taxon>
        <taxon>Catharanthus</taxon>
    </lineage>
</organism>
<accession>A0ACC0A021</accession>